<dbReference type="OrthoDB" id="798498at2"/>
<comment type="caution">
    <text evidence="1">The sequence shown here is derived from an EMBL/GenBank/DDBJ whole genome shotgun (WGS) entry which is preliminary data.</text>
</comment>
<proteinExistence type="predicted"/>
<gene>
    <name evidence="1" type="ORF">AHMF7605_22505</name>
</gene>
<evidence type="ECO:0000313" key="2">
    <source>
        <dbReference type="Proteomes" id="UP000240357"/>
    </source>
</evidence>
<name>A0A2T2YKN2_9BACT</name>
<accession>A0A2T2YKN2</accession>
<evidence type="ECO:0000313" key="1">
    <source>
        <dbReference type="EMBL" id="PSR56073.1"/>
    </source>
</evidence>
<keyword evidence="2" id="KW-1185">Reference proteome</keyword>
<sequence>MKLHEFNRNIHELRAALVAKHGRFLAVRSTKDHEICLYCMENFFAEVWYRKSDSEIALVRGFTGVSILEPYLDSIELPQLAH</sequence>
<dbReference type="RefSeq" id="WP_106932251.1">
    <property type="nucleotide sequence ID" value="NZ_PYFT01000001.1"/>
</dbReference>
<reference evidence="1 2" key="1">
    <citation type="submission" date="2018-03" db="EMBL/GenBank/DDBJ databases">
        <title>Adhaeribacter sp. HMF7605 Genome sequencing and assembly.</title>
        <authorList>
            <person name="Kang H."/>
            <person name="Kang J."/>
            <person name="Cha I."/>
            <person name="Kim H."/>
            <person name="Joh K."/>
        </authorList>
    </citation>
    <scope>NUCLEOTIDE SEQUENCE [LARGE SCALE GENOMIC DNA]</scope>
    <source>
        <strain evidence="1 2">HMF7605</strain>
    </source>
</reference>
<organism evidence="1 2">
    <name type="scientific">Adhaeribacter arboris</name>
    <dbReference type="NCBI Taxonomy" id="2072846"/>
    <lineage>
        <taxon>Bacteria</taxon>
        <taxon>Pseudomonadati</taxon>
        <taxon>Bacteroidota</taxon>
        <taxon>Cytophagia</taxon>
        <taxon>Cytophagales</taxon>
        <taxon>Hymenobacteraceae</taxon>
        <taxon>Adhaeribacter</taxon>
    </lineage>
</organism>
<protein>
    <submittedName>
        <fullName evidence="1">Uncharacterized protein</fullName>
    </submittedName>
</protein>
<dbReference type="EMBL" id="PYFT01000001">
    <property type="protein sequence ID" value="PSR56073.1"/>
    <property type="molecule type" value="Genomic_DNA"/>
</dbReference>
<dbReference type="AlphaFoldDB" id="A0A2T2YKN2"/>
<dbReference type="Proteomes" id="UP000240357">
    <property type="component" value="Unassembled WGS sequence"/>
</dbReference>